<organism evidence="2">
    <name type="scientific">Brugia malayi</name>
    <name type="common">Filarial nematode worm</name>
    <dbReference type="NCBI Taxonomy" id="6279"/>
    <lineage>
        <taxon>Eukaryota</taxon>
        <taxon>Metazoa</taxon>
        <taxon>Ecdysozoa</taxon>
        <taxon>Nematoda</taxon>
        <taxon>Chromadorea</taxon>
        <taxon>Rhabditida</taxon>
        <taxon>Spirurina</taxon>
        <taxon>Spiruromorpha</taxon>
        <taxon>Filarioidea</taxon>
        <taxon>Onchocercidae</taxon>
        <taxon>Brugia</taxon>
    </lineage>
</organism>
<proteinExistence type="predicted"/>
<gene>
    <name evidence="2" type="ORF">Bm1_53135</name>
</gene>
<sequence>MVKDLSKFSSDGNEVEGKSGAETNDRNRLGSVTGISTTLQKSSPQLTILNSPGRWGFQNEEYVCEDVTSSVRGNFPVTTLISNQQ</sequence>
<evidence type="ECO:0000313" key="2">
    <source>
        <dbReference type="EMBL" id="EDP29051.1"/>
    </source>
</evidence>
<protein>
    <submittedName>
        <fullName evidence="2">Uncharacterized protein</fullName>
    </submittedName>
</protein>
<reference evidence="2" key="1">
    <citation type="journal article" date="2007" name="Science">
        <title>Draft genome of the filarial nematode parasite Brugia malayi.</title>
        <authorList>
            <person name="Ghedin E."/>
            <person name="Wang S."/>
            <person name="Spiro D."/>
            <person name="Caler E."/>
            <person name="Zhao Q."/>
            <person name="Crabtree J."/>
            <person name="Allen J.E."/>
            <person name="Delcher A.L."/>
            <person name="Guiliano D.B."/>
            <person name="Miranda-Saavedra D."/>
            <person name="Angiuoli S.V."/>
            <person name="Creasy T."/>
            <person name="Amedeo P."/>
            <person name="Haas B."/>
            <person name="El-Sayed N.M."/>
            <person name="Wortman J.R."/>
            <person name="Feldblyum T."/>
            <person name="Tallon L."/>
            <person name="Schatz M."/>
            <person name="Shumway M."/>
            <person name="Koo H."/>
            <person name="Salzberg S.L."/>
            <person name="Schobel S."/>
            <person name="Pertea M."/>
            <person name="Pop M."/>
            <person name="White O."/>
            <person name="Barton G.J."/>
            <person name="Carlow C.K."/>
            <person name="Crawford M.J."/>
            <person name="Daub J."/>
            <person name="Dimmic M.W."/>
            <person name="Estes C.F."/>
            <person name="Foster J.M."/>
            <person name="Ganatra M."/>
            <person name="Gregory W.F."/>
            <person name="Johnson N.M."/>
            <person name="Jin J."/>
            <person name="Komuniecki R."/>
            <person name="Korf I."/>
            <person name="Kumar S."/>
            <person name="Laney S."/>
            <person name="Li B.W."/>
            <person name="Li W."/>
            <person name="Lindblom T.H."/>
            <person name="Lustigman S."/>
            <person name="Ma D."/>
            <person name="Maina C.V."/>
            <person name="Martin D.M."/>
            <person name="McCarter J.P."/>
            <person name="McReynolds L."/>
            <person name="Mitreva M."/>
            <person name="Nutman T.B."/>
            <person name="Parkinson J."/>
            <person name="Peregrin-Alvarez J.M."/>
            <person name="Poole C."/>
            <person name="Ren Q."/>
            <person name="Saunders L."/>
            <person name="Sluder A.E."/>
            <person name="Smith K."/>
            <person name="Stanke M."/>
            <person name="Unnasch T.R."/>
            <person name="Ware J."/>
            <person name="Wei A.D."/>
            <person name="Weil G."/>
            <person name="Williams D.J."/>
            <person name="Zhang Y."/>
            <person name="Williams S.A."/>
            <person name="Fraser-Liggett C."/>
            <person name="Slatko B."/>
            <person name="Blaxter M.L."/>
            <person name="Scott A.L."/>
        </authorList>
    </citation>
    <scope>NUCLEOTIDE SEQUENCE [LARGE SCALE GENOMIC DNA]</scope>
</reference>
<dbReference type="AlphaFoldDB" id="A8QFA8"/>
<accession>A8QFA8</accession>
<evidence type="ECO:0000256" key="1">
    <source>
        <dbReference type="SAM" id="MobiDB-lite"/>
    </source>
</evidence>
<dbReference type="EMBL" id="DS239442">
    <property type="protein sequence ID" value="EDP29051.1"/>
    <property type="molecule type" value="Genomic_DNA"/>
</dbReference>
<feature type="compositionally biased region" description="Basic and acidic residues" evidence="1">
    <location>
        <begin position="15"/>
        <end position="28"/>
    </location>
</feature>
<name>A8QFA8_BRUMA</name>
<feature type="region of interest" description="Disordered" evidence="1">
    <location>
        <begin position="1"/>
        <end position="36"/>
    </location>
</feature>